<keyword evidence="3" id="KW-1185">Reference proteome</keyword>
<dbReference type="Proteomes" id="UP000499080">
    <property type="component" value="Unassembled WGS sequence"/>
</dbReference>
<evidence type="ECO:0000313" key="3">
    <source>
        <dbReference type="Proteomes" id="UP000499080"/>
    </source>
</evidence>
<accession>A0A4Y2BT07</accession>
<dbReference type="EMBL" id="BGPR01160703">
    <property type="protein sequence ID" value="GBL94767.1"/>
    <property type="molecule type" value="Genomic_DNA"/>
</dbReference>
<dbReference type="AlphaFoldDB" id="A0A4Y2BT07"/>
<reference evidence="2 3" key="1">
    <citation type="journal article" date="2019" name="Sci. Rep.">
        <title>Orb-weaving spider Araneus ventricosus genome elucidates the spidroin gene catalogue.</title>
        <authorList>
            <person name="Kono N."/>
            <person name="Nakamura H."/>
            <person name="Ohtoshi R."/>
            <person name="Moran D.A.P."/>
            <person name="Shinohara A."/>
            <person name="Yoshida Y."/>
            <person name="Fujiwara M."/>
            <person name="Mori M."/>
            <person name="Tomita M."/>
            <person name="Arakawa K."/>
        </authorList>
    </citation>
    <scope>NUCLEOTIDE SEQUENCE [LARGE SCALE GENOMIC DNA]</scope>
</reference>
<proteinExistence type="predicted"/>
<evidence type="ECO:0000313" key="2">
    <source>
        <dbReference type="EMBL" id="GBL94767.1"/>
    </source>
</evidence>
<gene>
    <name evidence="2" type="ORF">AVEN_161402_1</name>
    <name evidence="1" type="ORF">AVEN_240771_1</name>
</gene>
<comment type="caution">
    <text evidence="2">The sequence shown here is derived from an EMBL/GenBank/DDBJ whole genome shotgun (WGS) entry which is preliminary data.</text>
</comment>
<organism evidence="2 3">
    <name type="scientific">Araneus ventricosus</name>
    <name type="common">Orbweaver spider</name>
    <name type="synonym">Epeira ventricosa</name>
    <dbReference type="NCBI Taxonomy" id="182803"/>
    <lineage>
        <taxon>Eukaryota</taxon>
        <taxon>Metazoa</taxon>
        <taxon>Ecdysozoa</taxon>
        <taxon>Arthropoda</taxon>
        <taxon>Chelicerata</taxon>
        <taxon>Arachnida</taxon>
        <taxon>Araneae</taxon>
        <taxon>Araneomorphae</taxon>
        <taxon>Entelegynae</taxon>
        <taxon>Araneoidea</taxon>
        <taxon>Araneidae</taxon>
        <taxon>Araneus</taxon>
    </lineage>
</organism>
<protein>
    <submittedName>
        <fullName evidence="2">Uncharacterized protein</fullName>
    </submittedName>
</protein>
<evidence type="ECO:0000313" key="1">
    <source>
        <dbReference type="EMBL" id="GBL94671.1"/>
    </source>
</evidence>
<sequence>EGIEQDQNKQGVRDIQLPEEKVATSKESTCDTEKNWIASQQNLMTCCVIWPSSKKGLR</sequence>
<dbReference type="EMBL" id="BGPR01160672">
    <property type="protein sequence ID" value="GBL94671.1"/>
    <property type="molecule type" value="Genomic_DNA"/>
</dbReference>
<name>A0A4Y2BT07_ARAVE</name>
<feature type="non-terminal residue" evidence="2">
    <location>
        <position position="1"/>
    </location>
</feature>